<evidence type="ECO:0000313" key="2">
    <source>
        <dbReference type="Proteomes" id="UP000574761"/>
    </source>
</evidence>
<proteinExistence type="predicted"/>
<evidence type="ECO:0000313" key="1">
    <source>
        <dbReference type="EMBL" id="MBB3979577.1"/>
    </source>
</evidence>
<name>A0A7W6GLN2_9HYPH</name>
<dbReference type="RefSeq" id="WP_183807811.1">
    <property type="nucleotide sequence ID" value="NZ_JACIEE010000012.1"/>
</dbReference>
<sequence>MAKAQKKLEYCVPPILVRDLTTQCAAHFFQWFRYESEEHVRDVRRCGLRGSGGLVEEVEWWFGCCKTSDAWDAEHDGPWVYDEVPVKDVADVVWKHTRGWSYQDFLDYGYTTVERDKRDAAYARAELKISA</sequence>
<reference evidence="1 2" key="1">
    <citation type="submission" date="2020-08" db="EMBL/GenBank/DDBJ databases">
        <title>Genomic Encyclopedia of Type Strains, Phase IV (KMG-IV): sequencing the most valuable type-strain genomes for metagenomic binning, comparative biology and taxonomic classification.</title>
        <authorList>
            <person name="Goeker M."/>
        </authorList>
    </citation>
    <scope>NUCLEOTIDE SEQUENCE [LARGE SCALE GENOMIC DNA]</scope>
    <source>
        <strain evidence="1 2">DSM 100211</strain>
    </source>
</reference>
<comment type="caution">
    <text evidence="1">The sequence shown here is derived from an EMBL/GenBank/DDBJ whole genome shotgun (WGS) entry which is preliminary data.</text>
</comment>
<dbReference type="Proteomes" id="UP000574761">
    <property type="component" value="Unassembled WGS sequence"/>
</dbReference>
<dbReference type="EMBL" id="JACIEE010000012">
    <property type="protein sequence ID" value="MBB3979577.1"/>
    <property type="molecule type" value="Genomic_DNA"/>
</dbReference>
<gene>
    <name evidence="1" type="ORF">GGQ64_004821</name>
</gene>
<organism evidence="1 2">
    <name type="scientific">Mycoplana azooxidifex</name>
    <dbReference type="NCBI Taxonomy" id="1636188"/>
    <lineage>
        <taxon>Bacteria</taxon>
        <taxon>Pseudomonadati</taxon>
        <taxon>Pseudomonadota</taxon>
        <taxon>Alphaproteobacteria</taxon>
        <taxon>Hyphomicrobiales</taxon>
        <taxon>Rhizobiaceae</taxon>
        <taxon>Mycoplana</taxon>
    </lineage>
</organism>
<protein>
    <submittedName>
        <fullName evidence="1">Uncharacterized protein</fullName>
    </submittedName>
</protein>
<keyword evidence="2" id="KW-1185">Reference proteome</keyword>
<accession>A0A7W6GLN2</accession>
<dbReference type="AlphaFoldDB" id="A0A7W6GLN2"/>